<feature type="chain" id="PRO_5046319866" evidence="2">
    <location>
        <begin position="26"/>
        <end position="110"/>
    </location>
</feature>
<dbReference type="RefSeq" id="WP_378115070.1">
    <property type="nucleotide sequence ID" value="NZ_JBHRTF010000001.1"/>
</dbReference>
<evidence type="ECO:0000313" key="4">
    <source>
        <dbReference type="Proteomes" id="UP001595555"/>
    </source>
</evidence>
<accession>A0ABV7FBH0</accession>
<feature type="signal peptide" evidence="2">
    <location>
        <begin position="1"/>
        <end position="25"/>
    </location>
</feature>
<comment type="caution">
    <text evidence="3">The sequence shown here is derived from an EMBL/GenBank/DDBJ whole genome shotgun (WGS) entry which is preliminary data.</text>
</comment>
<dbReference type="Proteomes" id="UP001595555">
    <property type="component" value="Unassembled WGS sequence"/>
</dbReference>
<feature type="compositionally biased region" description="Basic and acidic residues" evidence="1">
    <location>
        <begin position="95"/>
        <end position="110"/>
    </location>
</feature>
<gene>
    <name evidence="3" type="ORF">ACFODX_00795</name>
</gene>
<reference evidence="4" key="1">
    <citation type="journal article" date="2019" name="Int. J. Syst. Evol. Microbiol.">
        <title>The Global Catalogue of Microorganisms (GCM) 10K type strain sequencing project: providing services to taxonomists for standard genome sequencing and annotation.</title>
        <authorList>
            <consortium name="The Broad Institute Genomics Platform"/>
            <consortium name="The Broad Institute Genome Sequencing Center for Infectious Disease"/>
            <person name="Wu L."/>
            <person name="Ma J."/>
        </authorList>
    </citation>
    <scope>NUCLEOTIDE SEQUENCE [LARGE SCALE GENOMIC DNA]</scope>
    <source>
        <strain evidence="4">KCTC 52237</strain>
    </source>
</reference>
<feature type="region of interest" description="Disordered" evidence="1">
    <location>
        <begin position="23"/>
        <end position="50"/>
    </location>
</feature>
<keyword evidence="2" id="KW-0732">Signal</keyword>
<protein>
    <submittedName>
        <fullName evidence="3">Uncharacterized protein</fullName>
    </submittedName>
</protein>
<feature type="region of interest" description="Disordered" evidence="1">
    <location>
        <begin position="88"/>
        <end position="110"/>
    </location>
</feature>
<dbReference type="EMBL" id="JBHRTF010000001">
    <property type="protein sequence ID" value="MFC3114073.1"/>
    <property type="molecule type" value="Genomic_DNA"/>
</dbReference>
<sequence length="110" mass="12014">MIIKLLKMAGVAGVLLHSVAQPVYAADQQRPLREDRQQREHTHPGPPEEALLACKGLSENDACAFAGRNDEMINGVCALPPRFSDSTALACKPDQMPDHPDMEPPADRED</sequence>
<evidence type="ECO:0000256" key="2">
    <source>
        <dbReference type="SAM" id="SignalP"/>
    </source>
</evidence>
<keyword evidence="4" id="KW-1185">Reference proteome</keyword>
<organism evidence="3 4">
    <name type="scientific">Cellvibrio fontiphilus</name>
    <dbReference type="NCBI Taxonomy" id="1815559"/>
    <lineage>
        <taxon>Bacteria</taxon>
        <taxon>Pseudomonadati</taxon>
        <taxon>Pseudomonadota</taxon>
        <taxon>Gammaproteobacteria</taxon>
        <taxon>Cellvibrionales</taxon>
        <taxon>Cellvibrionaceae</taxon>
        <taxon>Cellvibrio</taxon>
    </lineage>
</organism>
<evidence type="ECO:0000256" key="1">
    <source>
        <dbReference type="SAM" id="MobiDB-lite"/>
    </source>
</evidence>
<evidence type="ECO:0000313" key="3">
    <source>
        <dbReference type="EMBL" id="MFC3114073.1"/>
    </source>
</evidence>
<feature type="compositionally biased region" description="Basic and acidic residues" evidence="1">
    <location>
        <begin position="30"/>
        <end position="43"/>
    </location>
</feature>
<proteinExistence type="predicted"/>
<name>A0ABV7FBH0_9GAMM</name>